<dbReference type="InterPro" id="IPR001003">
    <property type="entry name" value="MHC_II_a_N"/>
</dbReference>
<evidence type="ECO:0000256" key="4">
    <source>
        <dbReference type="ARBA" id="ARBA00022989"/>
    </source>
</evidence>
<dbReference type="Proteomes" id="UP000694417">
    <property type="component" value="Unplaced"/>
</dbReference>
<feature type="domain" description="Ig-like" evidence="9">
    <location>
        <begin position="101"/>
        <end position="175"/>
    </location>
</feature>
<dbReference type="InterPro" id="IPR003597">
    <property type="entry name" value="Ig_C1-set"/>
</dbReference>
<dbReference type="GO" id="GO:0006955">
    <property type="term" value="P:immune response"/>
    <property type="evidence" value="ECO:0007669"/>
    <property type="project" value="InterPro"/>
</dbReference>
<keyword evidence="6" id="KW-0325">Glycoprotein</keyword>
<evidence type="ECO:0000256" key="1">
    <source>
        <dbReference type="ARBA" id="ARBA00004479"/>
    </source>
</evidence>
<organism evidence="10 11">
    <name type="scientific">Urocitellus parryii</name>
    <name type="common">Arctic ground squirrel</name>
    <name type="synonym">Spermophilus parryii</name>
    <dbReference type="NCBI Taxonomy" id="9999"/>
    <lineage>
        <taxon>Eukaryota</taxon>
        <taxon>Metazoa</taxon>
        <taxon>Chordata</taxon>
        <taxon>Craniata</taxon>
        <taxon>Vertebrata</taxon>
        <taxon>Euteleostomi</taxon>
        <taxon>Mammalia</taxon>
        <taxon>Eutheria</taxon>
        <taxon>Euarchontoglires</taxon>
        <taxon>Glires</taxon>
        <taxon>Rodentia</taxon>
        <taxon>Sciuromorpha</taxon>
        <taxon>Sciuridae</taxon>
        <taxon>Xerinae</taxon>
        <taxon>Marmotini</taxon>
        <taxon>Urocitellus</taxon>
    </lineage>
</organism>
<evidence type="ECO:0000256" key="3">
    <source>
        <dbReference type="ARBA" id="ARBA00022692"/>
    </source>
</evidence>
<dbReference type="SUPFAM" id="SSF54452">
    <property type="entry name" value="MHC antigen-recognition domain"/>
    <property type="match status" value="1"/>
</dbReference>
<dbReference type="AlphaFoldDB" id="A0A8D2H3D2"/>
<name>A0A8D2H3D2_UROPR</name>
<dbReference type="GO" id="GO:0019882">
    <property type="term" value="P:antigen processing and presentation"/>
    <property type="evidence" value="ECO:0007669"/>
    <property type="project" value="InterPro"/>
</dbReference>
<reference evidence="10" key="2">
    <citation type="submission" date="2025-09" db="UniProtKB">
        <authorList>
            <consortium name="Ensembl"/>
        </authorList>
    </citation>
    <scope>IDENTIFICATION</scope>
</reference>
<evidence type="ECO:0000256" key="8">
    <source>
        <dbReference type="SAM" id="SignalP"/>
    </source>
</evidence>
<dbReference type="Pfam" id="PF07654">
    <property type="entry name" value="C1-set"/>
    <property type="match status" value="1"/>
</dbReference>
<dbReference type="SUPFAM" id="SSF48726">
    <property type="entry name" value="Immunoglobulin"/>
    <property type="match status" value="1"/>
</dbReference>
<dbReference type="Gene3D" id="3.10.320.10">
    <property type="entry name" value="Class II Histocompatibility Antigen, M Beta Chain, Chain B, domain 1"/>
    <property type="match status" value="2"/>
</dbReference>
<dbReference type="GO" id="GO:1903037">
    <property type="term" value="P:regulation of leukocyte cell-cell adhesion"/>
    <property type="evidence" value="ECO:0007669"/>
    <property type="project" value="UniProtKB-ARBA"/>
</dbReference>
<proteinExistence type="inferred from homology"/>
<evidence type="ECO:0000256" key="6">
    <source>
        <dbReference type="ARBA" id="ARBA00023180"/>
    </source>
</evidence>
<dbReference type="InterPro" id="IPR036179">
    <property type="entry name" value="Ig-like_dom_sf"/>
</dbReference>
<accession>A0A8D2H3D2</accession>
<dbReference type="PANTHER" id="PTHR19944:SF59">
    <property type="entry name" value="HLA CLASS II HISTOCOMPATIBILITY ANTIGEN, DQ ALPHA 1 CHAIN"/>
    <property type="match status" value="1"/>
</dbReference>
<comment type="subcellular location">
    <subcellularLocation>
        <location evidence="1">Membrane</location>
        <topology evidence="1">Single-pass type I membrane protein</topology>
    </subcellularLocation>
</comment>
<dbReference type="Gene3D" id="2.60.40.10">
    <property type="entry name" value="Immunoglobulins"/>
    <property type="match status" value="1"/>
</dbReference>
<keyword evidence="7" id="KW-0472">Membrane</keyword>
<sequence>FQRFSPLPISHLPILSFMLWNGYSPADHVCTYDTNIYQTYGDYGQFTYELDGDELQPEFSNFMIFEIHKALRNLVVVKKNLDTLIKDSNFTPCAVFIVEIPEVVVFPKSPMTLGIPNTLICLVDDIFPPVINITWFCNGHLVPESIAETTFYPKSDCSFLKFSYLTFVPSTEYFCDFKVEHWGLEEPLLKHWLPTPMSELTETVACALGMALGLMGVVIGSILIIQVLHSRGTSSHHRTSCVITSKTDR</sequence>
<protein>
    <recommendedName>
        <fullName evidence="9">Ig-like domain-containing protein</fullName>
    </recommendedName>
</protein>
<dbReference type="InterPro" id="IPR007110">
    <property type="entry name" value="Ig-like_dom"/>
</dbReference>
<dbReference type="InterPro" id="IPR013783">
    <property type="entry name" value="Ig-like_fold"/>
</dbReference>
<keyword evidence="5" id="KW-1015">Disulfide bond</keyword>
<dbReference type="GeneTree" id="ENSGT00940000161821"/>
<evidence type="ECO:0000313" key="11">
    <source>
        <dbReference type="Proteomes" id="UP000694417"/>
    </source>
</evidence>
<comment type="similarity">
    <text evidence="2">Belongs to the MHC class II family.</text>
</comment>
<evidence type="ECO:0000256" key="5">
    <source>
        <dbReference type="ARBA" id="ARBA00023157"/>
    </source>
</evidence>
<evidence type="ECO:0000256" key="7">
    <source>
        <dbReference type="SAM" id="Phobius"/>
    </source>
</evidence>
<keyword evidence="8" id="KW-0732">Signal</keyword>
<dbReference type="InterPro" id="IPR050160">
    <property type="entry name" value="MHC/Immunoglobulin"/>
</dbReference>
<feature type="chain" id="PRO_5034961528" description="Ig-like domain-containing protein" evidence="8">
    <location>
        <begin position="27"/>
        <end position="249"/>
    </location>
</feature>
<dbReference type="SMART" id="SM00407">
    <property type="entry name" value="IGc1"/>
    <property type="match status" value="1"/>
</dbReference>
<evidence type="ECO:0000313" key="10">
    <source>
        <dbReference type="Ensembl" id="ENSUPAP00010007299.1"/>
    </source>
</evidence>
<dbReference type="Pfam" id="PF00993">
    <property type="entry name" value="MHC_II_alpha"/>
    <property type="match status" value="2"/>
</dbReference>
<keyword evidence="4 7" id="KW-1133">Transmembrane helix</keyword>
<dbReference type="GO" id="GO:0050863">
    <property type="term" value="P:regulation of T cell activation"/>
    <property type="evidence" value="ECO:0007669"/>
    <property type="project" value="UniProtKB-ARBA"/>
</dbReference>
<reference evidence="10" key="1">
    <citation type="submission" date="2025-08" db="UniProtKB">
        <authorList>
            <consortium name="Ensembl"/>
        </authorList>
    </citation>
    <scope>IDENTIFICATION</scope>
</reference>
<dbReference type="GO" id="GO:0042613">
    <property type="term" value="C:MHC class II protein complex"/>
    <property type="evidence" value="ECO:0007669"/>
    <property type="project" value="InterPro"/>
</dbReference>
<dbReference type="InterPro" id="IPR014745">
    <property type="entry name" value="MHC_II_a/b_N"/>
</dbReference>
<dbReference type="SMART" id="SM00920">
    <property type="entry name" value="MHC_II_alpha"/>
    <property type="match status" value="1"/>
</dbReference>
<feature type="transmembrane region" description="Helical" evidence="7">
    <location>
        <begin position="207"/>
        <end position="228"/>
    </location>
</feature>
<dbReference type="InterPro" id="IPR011162">
    <property type="entry name" value="MHC_I/II-like_Ag-recog"/>
</dbReference>
<evidence type="ECO:0000259" key="9">
    <source>
        <dbReference type="PROSITE" id="PS50835"/>
    </source>
</evidence>
<feature type="signal peptide" evidence="8">
    <location>
        <begin position="1"/>
        <end position="26"/>
    </location>
</feature>
<evidence type="ECO:0000256" key="2">
    <source>
        <dbReference type="ARBA" id="ARBA00007394"/>
    </source>
</evidence>
<dbReference type="PANTHER" id="PTHR19944">
    <property type="entry name" value="MHC CLASS II-RELATED"/>
    <property type="match status" value="1"/>
</dbReference>
<keyword evidence="11" id="KW-1185">Reference proteome</keyword>
<keyword evidence="3 7" id="KW-0812">Transmembrane</keyword>
<dbReference type="PROSITE" id="PS50835">
    <property type="entry name" value="IG_LIKE"/>
    <property type="match status" value="1"/>
</dbReference>
<dbReference type="Ensembl" id="ENSUPAT00010008341.1">
    <property type="protein sequence ID" value="ENSUPAP00010007299.1"/>
    <property type="gene ID" value="ENSUPAG00010005771.1"/>
</dbReference>